<sequence>MSTKDMNATREQRRPKDVKPVPGKPDPAEKEAIVPAVPPAGARDERERPIVDPVTGVAL</sequence>
<geneLocation type="plasmid" evidence="2 3">
    <name>pRgalR602c</name>
</geneLocation>
<dbReference type="AlphaFoldDB" id="A0A0B4XEV8"/>
<dbReference type="Proteomes" id="UP000031368">
    <property type="component" value="Plasmid pRgalR602c"/>
</dbReference>
<accession>A0A0B4XEV8</accession>
<dbReference type="RefSeq" id="WP_040115303.1">
    <property type="nucleotide sequence ID" value="NZ_CP006880.1"/>
</dbReference>
<gene>
    <name evidence="2" type="ORF">RGR602_PC00966</name>
</gene>
<name>A0A0B4XEV8_9HYPH</name>
<dbReference type="KEGG" id="rga:RGR602_PC00966"/>
<keyword evidence="2" id="KW-0614">Plasmid</keyword>
<evidence type="ECO:0000313" key="3">
    <source>
        <dbReference type="Proteomes" id="UP000031368"/>
    </source>
</evidence>
<evidence type="ECO:0000256" key="1">
    <source>
        <dbReference type="SAM" id="MobiDB-lite"/>
    </source>
</evidence>
<keyword evidence="3" id="KW-1185">Reference proteome</keyword>
<organism evidence="2 3">
    <name type="scientific">Rhizobium gallicum bv. gallicum R602sp</name>
    <dbReference type="NCBI Taxonomy" id="1041138"/>
    <lineage>
        <taxon>Bacteria</taxon>
        <taxon>Pseudomonadati</taxon>
        <taxon>Pseudomonadota</taxon>
        <taxon>Alphaproteobacteria</taxon>
        <taxon>Hyphomicrobiales</taxon>
        <taxon>Rhizobiaceae</taxon>
        <taxon>Rhizobium/Agrobacterium group</taxon>
        <taxon>Rhizobium</taxon>
    </lineage>
</organism>
<protein>
    <submittedName>
        <fullName evidence="2">Uncharacterized protein</fullName>
    </submittedName>
</protein>
<proteinExistence type="predicted"/>
<reference evidence="2 3" key="1">
    <citation type="submission" date="2013-11" db="EMBL/GenBank/DDBJ databases">
        <title>Complete genome sequence of Rhizobium gallicum bv. gallicum R602.</title>
        <authorList>
            <person name="Bustos P."/>
            <person name="Santamaria R.I."/>
            <person name="Lozano L."/>
            <person name="Acosta J.L."/>
            <person name="Ormeno-Orrillo E."/>
            <person name="Rogel M.A."/>
            <person name="Romero D."/>
            <person name="Cevallos M.A."/>
            <person name="Martinez-Romero E."/>
            <person name="Gonzalez V."/>
        </authorList>
    </citation>
    <scope>NUCLEOTIDE SEQUENCE [LARGE SCALE GENOMIC DNA]</scope>
    <source>
        <strain evidence="2 3">R602</strain>
        <plasmid evidence="2 3">pRgalR602c</plasmid>
    </source>
</reference>
<dbReference type="HOGENOM" id="CLU_2938554_0_0_5"/>
<evidence type="ECO:0000313" key="2">
    <source>
        <dbReference type="EMBL" id="AJD44997.1"/>
    </source>
</evidence>
<feature type="compositionally biased region" description="Basic and acidic residues" evidence="1">
    <location>
        <begin position="7"/>
        <end position="19"/>
    </location>
</feature>
<feature type="region of interest" description="Disordered" evidence="1">
    <location>
        <begin position="1"/>
        <end position="59"/>
    </location>
</feature>
<dbReference type="EMBL" id="CP006880">
    <property type="protein sequence ID" value="AJD44997.1"/>
    <property type="molecule type" value="Genomic_DNA"/>
</dbReference>